<dbReference type="Proteomes" id="UP000176377">
    <property type="component" value="Unassembled WGS sequence"/>
</dbReference>
<name>A0A1F6DEU7_9BACT</name>
<evidence type="ECO:0000313" key="3">
    <source>
        <dbReference type="EMBL" id="OGG59847.1"/>
    </source>
</evidence>
<keyword evidence="2" id="KW-0472">Membrane</keyword>
<comment type="caution">
    <text evidence="3">The sequence shown here is derived from an EMBL/GenBank/DDBJ whole genome shotgun (WGS) entry which is preliminary data.</text>
</comment>
<evidence type="ECO:0000313" key="4">
    <source>
        <dbReference type="Proteomes" id="UP000176377"/>
    </source>
</evidence>
<organism evidence="3 4">
    <name type="scientific">Candidatus Kaiserbacteria bacterium RIFCSPHIGHO2_01_FULL_56_24</name>
    <dbReference type="NCBI Taxonomy" id="1798487"/>
    <lineage>
        <taxon>Bacteria</taxon>
        <taxon>Candidatus Kaiseribacteriota</taxon>
    </lineage>
</organism>
<dbReference type="EMBL" id="MFLA01000016">
    <property type="protein sequence ID" value="OGG59847.1"/>
    <property type="molecule type" value="Genomic_DNA"/>
</dbReference>
<reference evidence="3 4" key="1">
    <citation type="journal article" date="2016" name="Nat. Commun.">
        <title>Thousands of microbial genomes shed light on interconnected biogeochemical processes in an aquifer system.</title>
        <authorList>
            <person name="Anantharaman K."/>
            <person name="Brown C.T."/>
            <person name="Hug L.A."/>
            <person name="Sharon I."/>
            <person name="Castelle C.J."/>
            <person name="Probst A.J."/>
            <person name="Thomas B.C."/>
            <person name="Singh A."/>
            <person name="Wilkins M.J."/>
            <person name="Karaoz U."/>
            <person name="Brodie E.L."/>
            <person name="Williams K.H."/>
            <person name="Hubbard S.S."/>
            <person name="Banfield J.F."/>
        </authorList>
    </citation>
    <scope>NUCLEOTIDE SEQUENCE [LARGE SCALE GENOMIC DNA]</scope>
</reference>
<evidence type="ECO:0000256" key="1">
    <source>
        <dbReference type="SAM" id="MobiDB-lite"/>
    </source>
</evidence>
<gene>
    <name evidence="3" type="ORF">A2765_04655</name>
</gene>
<feature type="region of interest" description="Disordered" evidence="1">
    <location>
        <begin position="141"/>
        <end position="176"/>
    </location>
</feature>
<keyword evidence="2" id="KW-1133">Transmembrane helix</keyword>
<keyword evidence="2" id="KW-0812">Transmembrane</keyword>
<dbReference type="AlphaFoldDB" id="A0A1F6DEU7"/>
<protein>
    <submittedName>
        <fullName evidence="3">Uncharacterized protein</fullName>
    </submittedName>
</protein>
<proteinExistence type="predicted"/>
<sequence>MSFQRQIYHPSPLIDAACIVMTAALVGGLAAFIIMTDARISALSALLDKYPISAYELPPPLDLEIRLMDFTVKPSTESRTIEVLSGRSDTIGSAFFRDSAIAGRLYREPGGWIADDAPLKKTESLHPKGMQKILAGAVPDPQELGTYLPRGDLKSGMSEADLGKFSPTRHLKSDRQ</sequence>
<evidence type="ECO:0000256" key="2">
    <source>
        <dbReference type="SAM" id="Phobius"/>
    </source>
</evidence>
<accession>A0A1F6DEU7</accession>
<feature type="transmembrane region" description="Helical" evidence="2">
    <location>
        <begin position="12"/>
        <end position="35"/>
    </location>
</feature>